<dbReference type="InterPro" id="IPR003494">
    <property type="entry name" value="SHS2_FtsA"/>
</dbReference>
<protein>
    <submittedName>
        <fullName evidence="2">Cell division protein FtsA</fullName>
    </submittedName>
</protein>
<keyword evidence="2" id="KW-0132">Cell division</keyword>
<dbReference type="AlphaFoldDB" id="A0A1G9DZV2"/>
<name>A0A1G9DZV2_9FIRM</name>
<dbReference type="GO" id="GO:0051301">
    <property type="term" value="P:cell division"/>
    <property type="evidence" value="ECO:0007669"/>
    <property type="project" value="UniProtKB-KW"/>
</dbReference>
<evidence type="ECO:0000313" key="3">
    <source>
        <dbReference type="Proteomes" id="UP000198718"/>
    </source>
</evidence>
<dbReference type="InterPro" id="IPR043129">
    <property type="entry name" value="ATPase_NBD"/>
</dbReference>
<dbReference type="Proteomes" id="UP000198718">
    <property type="component" value="Unassembled WGS sequence"/>
</dbReference>
<keyword evidence="2" id="KW-0131">Cell cycle</keyword>
<accession>A0A1G9DZV2</accession>
<keyword evidence="3" id="KW-1185">Reference proteome</keyword>
<sequence>MIFVLDIGTRSIVGLLGTLQGDTIVIHHAVTEFHKKRVIYDGQIHDIEGVIEIVEKVKTQLEEKIGFSLKEVALAAAGRALKTFETTIEKEIDEYKEIDRHLVNSVEIEGIQQAQKQLQIGDEETRNYFCVGHTPVNYYLNDGLITNPIGHRGKKLKIDILATFLPKIVVDSLYTVMEKVGLEVSYLTLEPIAAIEVAVPQNMRLLNIALVDIGAGTSDIAITKDGTVIAYEMTSTAGDEITEELARQLLLDFDSAEKLKCNLFKGGKQSFTDIIGISYEMDTEEILDKIQSSIELVGKEIADGIVMQNGKSPSVIFLIGGGSQIPSLTTFIADYLTLPKERVVVRDIKTISNLQWETEVIQGPEGITPIGIMVKAIKNKSTDFIEVKINNKKVNLFKTENLKVSDALISIGFNPRDLIPKKGGGLEITLNGQDKYIYGEYGEPAKIFVNDKEGHLDTPIDNNDKITIELATVGKDAACQLQDVINFQETFLVNGEKINKFYDIKINGMEGRPQDFLKEKDKITYKTIDTVRDLCVFLNLSFQDHIIYIDGDKVSIDNKIPKKSEIIVDKRKDNPCKEQEEKTDKTGIDIIYNGEPLTLPTTKDNLIFVDVFNYVDFDRTAVKGKLVLKHNNRVANYTDPLQEGDDIWVYWE</sequence>
<evidence type="ECO:0000313" key="2">
    <source>
        <dbReference type="EMBL" id="SDK69385.1"/>
    </source>
</evidence>
<dbReference type="STRING" id="393762.SAMN05660472_01789"/>
<reference evidence="2 3" key="1">
    <citation type="submission" date="2016-10" db="EMBL/GenBank/DDBJ databases">
        <authorList>
            <person name="de Groot N.N."/>
        </authorList>
    </citation>
    <scope>NUCLEOTIDE SEQUENCE [LARGE SCALE GENOMIC DNA]</scope>
    <source>
        <strain evidence="2 3">DSM 18346</strain>
    </source>
</reference>
<dbReference type="EMBL" id="FNFP01000003">
    <property type="protein sequence ID" value="SDK69385.1"/>
    <property type="molecule type" value="Genomic_DNA"/>
</dbReference>
<dbReference type="RefSeq" id="WP_090553364.1">
    <property type="nucleotide sequence ID" value="NZ_FNFP01000003.1"/>
</dbReference>
<dbReference type="PANTHER" id="PTHR32432">
    <property type="entry name" value="CELL DIVISION PROTEIN FTSA-RELATED"/>
    <property type="match status" value="1"/>
</dbReference>
<dbReference type="CDD" id="cd24004">
    <property type="entry name" value="ASKHA_NBD_PilM-like"/>
    <property type="match status" value="1"/>
</dbReference>
<gene>
    <name evidence="2" type="ORF">SAMN05660472_01789</name>
</gene>
<dbReference type="SUPFAM" id="SSF53067">
    <property type="entry name" value="Actin-like ATPase domain"/>
    <property type="match status" value="2"/>
</dbReference>
<dbReference type="SMART" id="SM00842">
    <property type="entry name" value="FtsA"/>
    <property type="match status" value="1"/>
</dbReference>
<dbReference type="Gene3D" id="3.30.420.40">
    <property type="match status" value="2"/>
</dbReference>
<organism evidence="2 3">
    <name type="scientific">Natronincola ferrireducens</name>
    <dbReference type="NCBI Taxonomy" id="393762"/>
    <lineage>
        <taxon>Bacteria</taxon>
        <taxon>Bacillati</taxon>
        <taxon>Bacillota</taxon>
        <taxon>Clostridia</taxon>
        <taxon>Peptostreptococcales</taxon>
        <taxon>Natronincolaceae</taxon>
        <taxon>Natronincola</taxon>
    </lineage>
</organism>
<feature type="domain" description="SHS2" evidence="1">
    <location>
        <begin position="2"/>
        <end position="198"/>
    </location>
</feature>
<dbReference type="InterPro" id="IPR050696">
    <property type="entry name" value="FtsA/MreB"/>
</dbReference>
<dbReference type="PANTHER" id="PTHR32432:SF3">
    <property type="entry name" value="ETHANOLAMINE UTILIZATION PROTEIN EUTJ"/>
    <property type="match status" value="1"/>
</dbReference>
<dbReference type="Pfam" id="PF14450">
    <property type="entry name" value="FtsA"/>
    <property type="match status" value="1"/>
</dbReference>
<evidence type="ECO:0000259" key="1">
    <source>
        <dbReference type="SMART" id="SM00842"/>
    </source>
</evidence>
<dbReference type="OrthoDB" id="9768127at2"/>
<proteinExistence type="predicted"/>